<evidence type="ECO:0000313" key="3">
    <source>
        <dbReference type="Proteomes" id="UP000248926"/>
    </source>
</evidence>
<dbReference type="AlphaFoldDB" id="A0A328PCD1"/>
<dbReference type="EMBL" id="NFZS01000001">
    <property type="protein sequence ID" value="RAO78122.1"/>
    <property type="molecule type" value="Genomic_DNA"/>
</dbReference>
<accession>A0A328PCD1</accession>
<gene>
    <name evidence="2" type="ORF">CA260_09950</name>
</gene>
<reference evidence="2 3" key="1">
    <citation type="journal article" date="2018" name="Genet. Mol. Biol.">
        <title>The genome sequence of Dyella jiangningensis FCAV SCS01 from a lignocellulose-decomposing microbial consortium metagenome reveals potential for biotechnological applications.</title>
        <authorList>
            <person name="Desiderato J.G."/>
            <person name="Alvarenga D.O."/>
            <person name="Constancio M.T.L."/>
            <person name="Alves L.M.C."/>
            <person name="Varani A.M."/>
        </authorList>
    </citation>
    <scope>NUCLEOTIDE SEQUENCE [LARGE SCALE GENOMIC DNA]</scope>
    <source>
        <strain evidence="2 3">FCAV SCS01</strain>
    </source>
</reference>
<evidence type="ECO:0000256" key="1">
    <source>
        <dbReference type="SAM" id="SignalP"/>
    </source>
</evidence>
<organism evidence="2 3">
    <name type="scientific">Dyella jiangningensis</name>
    <dbReference type="NCBI Taxonomy" id="1379159"/>
    <lineage>
        <taxon>Bacteria</taxon>
        <taxon>Pseudomonadati</taxon>
        <taxon>Pseudomonadota</taxon>
        <taxon>Gammaproteobacteria</taxon>
        <taxon>Lysobacterales</taxon>
        <taxon>Rhodanobacteraceae</taxon>
        <taxon>Dyella</taxon>
    </lineage>
</organism>
<dbReference type="RefSeq" id="WP_111982660.1">
    <property type="nucleotide sequence ID" value="NZ_NFZS01000001.1"/>
</dbReference>
<evidence type="ECO:0000313" key="2">
    <source>
        <dbReference type="EMBL" id="RAO78122.1"/>
    </source>
</evidence>
<dbReference type="OrthoDB" id="6001268at2"/>
<keyword evidence="1" id="KW-0732">Signal</keyword>
<protein>
    <submittedName>
        <fullName evidence="2">Uncharacterized protein</fullName>
    </submittedName>
</protein>
<proteinExistence type="predicted"/>
<sequence length="155" mass="16150">MQHARNRRFASLAAAGLALVALASAPAMAQVGAPASGLGQSWPNATDVSSSPHWHVYLFERNGIRYVQVNDLSGRVRAAFARSGGSFLALPVGVDASRLGTPQEPLAATTQAAGEIVYRDATTTVLVSPQPDGTARVYAADGDCKDPIECSSRAQ</sequence>
<feature type="chain" id="PRO_5016246542" evidence="1">
    <location>
        <begin position="30"/>
        <end position="155"/>
    </location>
</feature>
<feature type="signal peptide" evidence="1">
    <location>
        <begin position="1"/>
        <end position="29"/>
    </location>
</feature>
<dbReference type="Proteomes" id="UP000248926">
    <property type="component" value="Unassembled WGS sequence"/>
</dbReference>
<name>A0A328PCD1_9GAMM</name>
<keyword evidence="3" id="KW-1185">Reference proteome</keyword>
<comment type="caution">
    <text evidence="2">The sequence shown here is derived from an EMBL/GenBank/DDBJ whole genome shotgun (WGS) entry which is preliminary data.</text>
</comment>